<dbReference type="GO" id="GO:0016020">
    <property type="term" value="C:membrane"/>
    <property type="evidence" value="ECO:0007669"/>
    <property type="project" value="UniProtKB-SubCell"/>
</dbReference>
<accession>D8M7M5</accession>
<dbReference type="PANTHER" id="PTHR19444">
    <property type="entry name" value="UNC-93 RELATED"/>
    <property type="match status" value="1"/>
</dbReference>
<evidence type="ECO:0000256" key="6">
    <source>
        <dbReference type="SAM" id="Phobius"/>
    </source>
</evidence>
<dbReference type="Proteomes" id="UP000008312">
    <property type="component" value="Unassembled WGS sequence"/>
</dbReference>
<sequence length="423" mass="46284">MKHIILLSASFFGVFFAFNTSQALQTSSHSNPIQGYINLGCLYGMFAFFSFFGPKVVSMLGPKVSMILGAVAYAIVVASNLVDSAVVQILANLLVGVGAAILWNAQGVYLGRCALWDSRTSTKSFAETTSSFNGVFYSIFQFTGCFGTAIGGVIKQITDDNRVLFTVLTVVGALAVASMFILPSVKAYTAPGHSENEDTVSINATLRLLCKSMKLVMTLPIVIYNGMSLAYIFGDLTNSVYKPAFGASWVLYLTAIFYGSNSLFSYFFGKCVEKKWMSRSVMCFIAFLTQLIAYLFIIFYHVKENDKSVLDLVLIIIMVVILSAGDAVWESQPPAILQSFYGLDSERNAAMANYKMWQSLGWCAQFVIGAVWAANKYIYMKSIVLLVLLVVGYLFVVYLDKKVAKLDMKKGESAALLAGVSSN</sequence>
<dbReference type="Pfam" id="PF05978">
    <property type="entry name" value="UNC-93"/>
    <property type="match status" value="1"/>
</dbReference>
<dbReference type="InterPro" id="IPR051951">
    <property type="entry name" value="UNC-93_regulatory"/>
</dbReference>
<feature type="transmembrane region" description="Helical" evidence="6">
    <location>
        <begin position="356"/>
        <end position="373"/>
    </location>
</feature>
<evidence type="ECO:0000256" key="2">
    <source>
        <dbReference type="ARBA" id="ARBA00009172"/>
    </source>
</evidence>
<feature type="transmembrane region" description="Helical" evidence="6">
    <location>
        <begin position="88"/>
        <end position="111"/>
    </location>
</feature>
<dbReference type="OMA" id="TYMYSWE"/>
<evidence type="ECO:0000256" key="5">
    <source>
        <dbReference type="ARBA" id="ARBA00023136"/>
    </source>
</evidence>
<evidence type="ECO:0000256" key="3">
    <source>
        <dbReference type="ARBA" id="ARBA00022692"/>
    </source>
</evidence>
<dbReference type="PANTHER" id="PTHR19444:SF13">
    <property type="entry name" value="PROTEIN UNC-93 HOMOLOG A"/>
    <property type="match status" value="1"/>
</dbReference>
<dbReference type="RefSeq" id="XP_012898112.1">
    <property type="nucleotide sequence ID" value="XM_013042658.1"/>
</dbReference>
<evidence type="ECO:0008006" key="10">
    <source>
        <dbReference type="Google" id="ProtNLM"/>
    </source>
</evidence>
<feature type="transmembrane region" description="Helical" evidence="6">
    <location>
        <begin position="379"/>
        <end position="399"/>
    </location>
</feature>
<organism evidence="8">
    <name type="scientific">Blastocystis hominis</name>
    <dbReference type="NCBI Taxonomy" id="12968"/>
    <lineage>
        <taxon>Eukaryota</taxon>
        <taxon>Sar</taxon>
        <taxon>Stramenopiles</taxon>
        <taxon>Bigyra</taxon>
        <taxon>Opalozoa</taxon>
        <taxon>Opalinata</taxon>
        <taxon>Blastocystidae</taxon>
        <taxon>Blastocystis</taxon>
    </lineage>
</organism>
<protein>
    <recommendedName>
        <fullName evidence="10">Major facilitator superfamily (MFS) profile domain-containing protein</fullName>
    </recommendedName>
</protein>
<feature type="transmembrane region" description="Helical" evidence="6">
    <location>
        <begin position="64"/>
        <end position="82"/>
    </location>
</feature>
<evidence type="ECO:0000313" key="8">
    <source>
        <dbReference type="EMBL" id="CBK24064.2"/>
    </source>
</evidence>
<keyword evidence="3 6" id="KW-0812">Transmembrane</keyword>
<evidence type="ECO:0000256" key="1">
    <source>
        <dbReference type="ARBA" id="ARBA00004141"/>
    </source>
</evidence>
<feature type="transmembrane region" description="Helical" evidence="6">
    <location>
        <begin position="281"/>
        <end position="302"/>
    </location>
</feature>
<dbReference type="InterPro" id="IPR010291">
    <property type="entry name" value="Ion_channel_UNC-93"/>
</dbReference>
<dbReference type="GeneID" id="24920911"/>
<comment type="similarity">
    <text evidence="2">Belongs to the unc-93 family.</text>
</comment>
<keyword evidence="7" id="KW-0732">Signal</keyword>
<keyword evidence="9" id="KW-1185">Reference proteome</keyword>
<name>D8M7M5_BLAHO</name>
<feature type="chain" id="PRO_5003117795" description="Major facilitator superfamily (MFS) profile domain-containing protein" evidence="7">
    <location>
        <begin position="18"/>
        <end position="423"/>
    </location>
</feature>
<comment type="subcellular location">
    <subcellularLocation>
        <location evidence="1">Membrane</location>
        <topology evidence="1">Multi-pass membrane protein</topology>
    </subcellularLocation>
</comment>
<feature type="transmembrane region" description="Helical" evidence="6">
    <location>
        <begin position="163"/>
        <end position="182"/>
    </location>
</feature>
<dbReference type="SUPFAM" id="SSF103473">
    <property type="entry name" value="MFS general substrate transporter"/>
    <property type="match status" value="1"/>
</dbReference>
<evidence type="ECO:0000256" key="7">
    <source>
        <dbReference type="SAM" id="SignalP"/>
    </source>
</evidence>
<dbReference type="OrthoDB" id="65530at2759"/>
<feature type="transmembrane region" description="Helical" evidence="6">
    <location>
        <begin position="215"/>
        <end position="234"/>
    </location>
</feature>
<evidence type="ECO:0000256" key="4">
    <source>
        <dbReference type="ARBA" id="ARBA00022989"/>
    </source>
</evidence>
<reference evidence="8" key="1">
    <citation type="submission" date="2010-02" db="EMBL/GenBank/DDBJ databases">
        <title>Sequencing and annotation of the Blastocystis hominis genome.</title>
        <authorList>
            <person name="Wincker P."/>
        </authorList>
    </citation>
    <scope>NUCLEOTIDE SEQUENCE</scope>
    <source>
        <strain evidence="8">Singapore isolate B</strain>
    </source>
</reference>
<feature type="transmembrane region" description="Helical" evidence="6">
    <location>
        <begin position="308"/>
        <end position="329"/>
    </location>
</feature>
<proteinExistence type="inferred from homology"/>
<keyword evidence="5 6" id="KW-0472">Membrane</keyword>
<dbReference type="EMBL" id="FN668672">
    <property type="protein sequence ID" value="CBK24064.2"/>
    <property type="molecule type" value="Genomic_DNA"/>
</dbReference>
<feature type="signal peptide" evidence="7">
    <location>
        <begin position="1"/>
        <end position="17"/>
    </location>
</feature>
<dbReference type="InterPro" id="IPR036259">
    <property type="entry name" value="MFS_trans_sf"/>
</dbReference>
<dbReference type="InParanoid" id="D8M7M5"/>
<keyword evidence="4 6" id="KW-1133">Transmembrane helix</keyword>
<feature type="transmembrane region" description="Helical" evidence="6">
    <location>
        <begin position="33"/>
        <end position="52"/>
    </location>
</feature>
<feature type="transmembrane region" description="Helical" evidence="6">
    <location>
        <begin position="246"/>
        <end position="269"/>
    </location>
</feature>
<dbReference type="AlphaFoldDB" id="D8M7M5"/>
<dbReference type="Gene3D" id="1.20.1250.20">
    <property type="entry name" value="MFS general substrate transporter like domains"/>
    <property type="match status" value="2"/>
</dbReference>
<feature type="transmembrane region" description="Helical" evidence="6">
    <location>
        <begin position="132"/>
        <end position="157"/>
    </location>
</feature>
<gene>
    <name evidence="8" type="ORF">GSBLH_T00003849001</name>
</gene>
<evidence type="ECO:0000313" key="9">
    <source>
        <dbReference type="Proteomes" id="UP000008312"/>
    </source>
</evidence>